<dbReference type="Proteomes" id="UP000027064">
    <property type="component" value="Unassembled WGS sequence"/>
</dbReference>
<dbReference type="InterPro" id="IPR045057">
    <property type="entry name" value="Gcn5-rel_NAT"/>
</dbReference>
<evidence type="ECO:0000313" key="3">
    <source>
        <dbReference type="Proteomes" id="UP000027064"/>
    </source>
</evidence>
<dbReference type="PANTHER" id="PTHR31435">
    <property type="entry name" value="PROTEIN NATD1"/>
    <property type="match status" value="1"/>
</dbReference>
<dbReference type="RefSeq" id="WP_035660863.1">
    <property type="nucleotide sequence ID" value="NZ_JNCA01000024.1"/>
</dbReference>
<reference evidence="2 3" key="1">
    <citation type="submission" date="2014-05" db="EMBL/GenBank/DDBJ databases">
        <title>Genome Sequence of Flavobacterium sp. EM1321.</title>
        <authorList>
            <person name="Shin S.-K."/>
            <person name="Yi H."/>
        </authorList>
    </citation>
    <scope>NUCLEOTIDE SEQUENCE [LARGE SCALE GENOMIC DNA]</scope>
    <source>
        <strain evidence="2 3">EM1321</strain>
    </source>
</reference>
<accession>A0A066WJW0</accession>
<evidence type="ECO:0000259" key="1">
    <source>
        <dbReference type="PROSITE" id="PS51729"/>
    </source>
</evidence>
<dbReference type="OrthoDB" id="1120671at2"/>
<dbReference type="Pfam" id="PF14542">
    <property type="entry name" value="Acetyltransf_CG"/>
    <property type="match status" value="1"/>
</dbReference>
<name>A0A066WJW0_9FLAO</name>
<dbReference type="GO" id="GO:0016740">
    <property type="term" value="F:transferase activity"/>
    <property type="evidence" value="ECO:0007669"/>
    <property type="project" value="UniProtKB-KW"/>
</dbReference>
<protein>
    <submittedName>
        <fullName evidence="2">Acetyltransferase</fullName>
    </submittedName>
</protein>
<dbReference type="AlphaFoldDB" id="A0A066WJW0"/>
<sequence>MERITVILNDKNRGEIQLFFDENKAGKMDISVSGNLLTVYHTEVDEIYNGRGFAKVLLDKLVSYAKENNMKIVPLCPYVHAQFKRHPEEFEEIWYKR</sequence>
<dbReference type="EMBL" id="JNCA01000024">
    <property type="protein sequence ID" value="KDN54302.1"/>
    <property type="molecule type" value="Genomic_DNA"/>
</dbReference>
<dbReference type="InterPro" id="IPR016181">
    <property type="entry name" value="Acyl_CoA_acyltransferase"/>
</dbReference>
<dbReference type="STRING" id="1492738.FEM21_25530"/>
<keyword evidence="2" id="KW-0808">Transferase</keyword>
<evidence type="ECO:0000313" key="2">
    <source>
        <dbReference type="EMBL" id="KDN54302.1"/>
    </source>
</evidence>
<dbReference type="PATRIC" id="fig|1492738.3.peg.2539"/>
<gene>
    <name evidence="2" type="ORF">FEM21_25530</name>
</gene>
<feature type="domain" description="N-acetyltransferase" evidence="1">
    <location>
        <begin position="8"/>
        <end position="95"/>
    </location>
</feature>
<dbReference type="PANTHER" id="PTHR31435:SF10">
    <property type="entry name" value="BSR4717 PROTEIN"/>
    <property type="match status" value="1"/>
</dbReference>
<organism evidence="2 3">
    <name type="scientific">Flavobacterium seoulense</name>
    <dbReference type="NCBI Taxonomy" id="1492738"/>
    <lineage>
        <taxon>Bacteria</taxon>
        <taxon>Pseudomonadati</taxon>
        <taxon>Bacteroidota</taxon>
        <taxon>Flavobacteriia</taxon>
        <taxon>Flavobacteriales</taxon>
        <taxon>Flavobacteriaceae</taxon>
        <taxon>Flavobacterium</taxon>
    </lineage>
</organism>
<dbReference type="InterPro" id="IPR031165">
    <property type="entry name" value="GNAT_YJDJ"/>
</dbReference>
<comment type="caution">
    <text evidence="2">The sequence shown here is derived from an EMBL/GenBank/DDBJ whole genome shotgun (WGS) entry which is preliminary data.</text>
</comment>
<keyword evidence="3" id="KW-1185">Reference proteome</keyword>
<dbReference type="Gene3D" id="3.40.630.30">
    <property type="match status" value="1"/>
</dbReference>
<proteinExistence type="predicted"/>
<dbReference type="PROSITE" id="PS51729">
    <property type="entry name" value="GNAT_YJDJ"/>
    <property type="match status" value="1"/>
</dbReference>
<dbReference type="SUPFAM" id="SSF55729">
    <property type="entry name" value="Acyl-CoA N-acyltransferases (Nat)"/>
    <property type="match status" value="1"/>
</dbReference>
<dbReference type="eggNOG" id="COG2388">
    <property type="taxonomic scope" value="Bacteria"/>
</dbReference>